<name>A0ACC0YZN7_9ROSI</name>
<comment type="caution">
    <text evidence="1">The sequence shown here is derived from an EMBL/GenBank/DDBJ whole genome shotgun (WGS) entry which is preliminary data.</text>
</comment>
<gene>
    <name evidence="1" type="ORF">Pint_18253</name>
</gene>
<reference evidence="2" key="1">
    <citation type="journal article" date="2023" name="G3 (Bethesda)">
        <title>Genome assembly and association tests identify interacting loci associated with vigor, precocity, and sex in interspecific pistachio rootstocks.</title>
        <authorList>
            <person name="Palmer W."/>
            <person name="Jacygrad E."/>
            <person name="Sagayaradj S."/>
            <person name="Cavanaugh K."/>
            <person name="Han R."/>
            <person name="Bertier L."/>
            <person name="Beede B."/>
            <person name="Kafkas S."/>
            <person name="Golino D."/>
            <person name="Preece J."/>
            <person name="Michelmore R."/>
        </authorList>
    </citation>
    <scope>NUCLEOTIDE SEQUENCE [LARGE SCALE GENOMIC DNA]</scope>
</reference>
<protein>
    <submittedName>
        <fullName evidence="1">Uncharacterized protein</fullName>
    </submittedName>
</protein>
<dbReference type="Proteomes" id="UP001163603">
    <property type="component" value="Chromosome 4"/>
</dbReference>
<evidence type="ECO:0000313" key="1">
    <source>
        <dbReference type="EMBL" id="KAJ0043844.1"/>
    </source>
</evidence>
<proteinExistence type="predicted"/>
<keyword evidence="2" id="KW-1185">Reference proteome</keyword>
<accession>A0ACC0YZN7</accession>
<organism evidence="1 2">
    <name type="scientific">Pistacia integerrima</name>
    <dbReference type="NCBI Taxonomy" id="434235"/>
    <lineage>
        <taxon>Eukaryota</taxon>
        <taxon>Viridiplantae</taxon>
        <taxon>Streptophyta</taxon>
        <taxon>Embryophyta</taxon>
        <taxon>Tracheophyta</taxon>
        <taxon>Spermatophyta</taxon>
        <taxon>Magnoliopsida</taxon>
        <taxon>eudicotyledons</taxon>
        <taxon>Gunneridae</taxon>
        <taxon>Pentapetalae</taxon>
        <taxon>rosids</taxon>
        <taxon>malvids</taxon>
        <taxon>Sapindales</taxon>
        <taxon>Anacardiaceae</taxon>
        <taxon>Pistacia</taxon>
    </lineage>
</organism>
<sequence length="82" mass="8984">MHWSCLCCRNVFSDDGTSKPDDSALRAVQASIEFLSFASLQAMTMYARREVSCLSLTDKEAMFSGNFMFTPVGTTTSGPVTK</sequence>
<evidence type="ECO:0000313" key="2">
    <source>
        <dbReference type="Proteomes" id="UP001163603"/>
    </source>
</evidence>
<dbReference type="EMBL" id="CM047739">
    <property type="protein sequence ID" value="KAJ0043844.1"/>
    <property type="molecule type" value="Genomic_DNA"/>
</dbReference>